<dbReference type="STRING" id="169679.CSACC_15560"/>
<evidence type="ECO:0000313" key="3">
    <source>
        <dbReference type="Proteomes" id="UP000191154"/>
    </source>
</evidence>
<organism evidence="2 3">
    <name type="scientific">Clostridium saccharobutylicum</name>
    <dbReference type="NCBI Taxonomy" id="169679"/>
    <lineage>
        <taxon>Bacteria</taxon>
        <taxon>Bacillati</taxon>
        <taxon>Bacillota</taxon>
        <taxon>Clostridia</taxon>
        <taxon>Eubacteriales</taxon>
        <taxon>Clostridiaceae</taxon>
        <taxon>Clostridium</taxon>
    </lineage>
</organism>
<reference evidence="2 3" key="1">
    <citation type="submission" date="2016-05" db="EMBL/GenBank/DDBJ databases">
        <title>Microbial solvent formation.</title>
        <authorList>
            <person name="Poehlein A."/>
            <person name="Montoya Solano J.D."/>
            <person name="Flitsch S."/>
            <person name="Krabben P."/>
            <person name="Duerre P."/>
            <person name="Daniel R."/>
        </authorList>
    </citation>
    <scope>NUCLEOTIDE SEQUENCE [LARGE SCALE GENOMIC DNA]</scope>
    <source>
        <strain evidence="2 3">L1-8</strain>
    </source>
</reference>
<feature type="transmembrane region" description="Helical" evidence="1">
    <location>
        <begin position="209"/>
        <end position="227"/>
    </location>
</feature>
<accession>A0A1S8NBU3</accession>
<dbReference type="Proteomes" id="UP000191154">
    <property type="component" value="Unassembled WGS sequence"/>
</dbReference>
<dbReference type="EMBL" id="LZYZ01000003">
    <property type="protein sequence ID" value="OOM13838.1"/>
    <property type="molecule type" value="Genomic_DNA"/>
</dbReference>
<name>A0A1S8NBU3_CLOSA</name>
<dbReference type="Pfam" id="PF06691">
    <property type="entry name" value="DUF1189"/>
    <property type="match status" value="1"/>
</dbReference>
<feature type="transmembrane region" description="Helical" evidence="1">
    <location>
        <begin position="32"/>
        <end position="55"/>
    </location>
</feature>
<comment type="caution">
    <text evidence="2">The sequence shown here is derived from an EMBL/GenBank/DDBJ whole genome shotgun (WGS) entry which is preliminary data.</text>
</comment>
<dbReference type="AlphaFoldDB" id="A0A1S8NBU3"/>
<dbReference type="RefSeq" id="WP_077865218.1">
    <property type="nucleotide sequence ID" value="NZ_LZYZ01000003.1"/>
</dbReference>
<keyword evidence="1" id="KW-0812">Transmembrane</keyword>
<feature type="transmembrane region" description="Helical" evidence="1">
    <location>
        <begin position="233"/>
        <end position="250"/>
    </location>
</feature>
<gene>
    <name evidence="2" type="ORF">CLOSAC_19240</name>
</gene>
<dbReference type="InterPro" id="IPR009574">
    <property type="entry name" value="DUF1189"/>
</dbReference>
<evidence type="ECO:0000256" key="1">
    <source>
        <dbReference type="SAM" id="Phobius"/>
    </source>
</evidence>
<protein>
    <recommendedName>
        <fullName evidence="4">DUF1189 domain-containing protein</fullName>
    </recommendedName>
</protein>
<keyword evidence="1" id="KW-1133">Transmembrane helix</keyword>
<sequence length="265" mass="29975">METKMGFRHKLAYSFFNLTAYKEFLRQGLGKSIFYIFLVTIIFSTIVNIITLSSFNSDISKVQTKFINEAPNFTLENGVLSIDSTQPIYYKHDGQTLIVDTSGATTLSALSPYNNGVYIDANSITFRQNYHTLKTFKFSDFDNIGANNNTFREALSIFKFMYNVTLLFIDPILSFLGNLFSVFLILGPGTLIISSIIGFKLNYSKSCTLSFYAMTSSILIEALLNVAEIDIPEFYILYYIIALIYCVLAIKKIKNIDNSNLNVTK</sequence>
<evidence type="ECO:0008006" key="4">
    <source>
        <dbReference type="Google" id="ProtNLM"/>
    </source>
</evidence>
<evidence type="ECO:0000313" key="2">
    <source>
        <dbReference type="EMBL" id="OOM13838.1"/>
    </source>
</evidence>
<feature type="transmembrane region" description="Helical" evidence="1">
    <location>
        <begin position="172"/>
        <end position="197"/>
    </location>
</feature>
<proteinExistence type="predicted"/>
<keyword evidence="1" id="KW-0472">Membrane</keyword>